<feature type="non-terminal residue" evidence="3">
    <location>
        <position position="1"/>
    </location>
</feature>
<dbReference type="InterPro" id="IPR004305">
    <property type="entry name" value="Thiaminase-2/PQQC"/>
</dbReference>
<dbReference type="AlphaFoldDB" id="A0A9W7XTV3"/>
<dbReference type="PANTHER" id="PTHR20858:SF17">
    <property type="entry name" value="HYDROXYMETHYLPYRIMIDINE_PHOSPHOMETHYLPYRIMIDINE KINASE THI20-RELATED"/>
    <property type="match status" value="1"/>
</dbReference>
<evidence type="ECO:0000259" key="1">
    <source>
        <dbReference type="Pfam" id="PF03070"/>
    </source>
</evidence>
<evidence type="ECO:0000313" key="3">
    <source>
        <dbReference type="EMBL" id="KAJ1718429.1"/>
    </source>
</evidence>
<reference evidence="3" key="1">
    <citation type="submission" date="2022-07" db="EMBL/GenBank/DDBJ databases">
        <title>Phylogenomic reconstructions and comparative analyses of Kickxellomycotina fungi.</title>
        <authorList>
            <person name="Reynolds N.K."/>
            <person name="Stajich J.E."/>
            <person name="Barry K."/>
            <person name="Grigoriev I.V."/>
            <person name="Crous P."/>
            <person name="Smith M.E."/>
        </authorList>
    </citation>
    <scope>NUCLEOTIDE SEQUENCE</scope>
    <source>
        <strain evidence="3">NBRC 32514</strain>
    </source>
</reference>
<name>A0A9W7XTV3_9FUNG</name>
<comment type="caution">
    <text evidence="3">The sequence shown here is derived from an EMBL/GenBank/DDBJ whole genome shotgun (WGS) entry which is preliminary data.</text>
</comment>
<keyword evidence="3" id="KW-0418">Kinase</keyword>
<proteinExistence type="predicted"/>
<feature type="domain" description="Thiaminase-2/PQQC" evidence="1">
    <location>
        <begin position="255"/>
        <end position="463"/>
    </location>
</feature>
<dbReference type="PANTHER" id="PTHR20858">
    <property type="entry name" value="PHOSPHOMETHYLPYRIMIDINE KINASE"/>
    <property type="match status" value="1"/>
</dbReference>
<keyword evidence="3" id="KW-0808">Transferase</keyword>
<dbReference type="GO" id="GO:0009228">
    <property type="term" value="P:thiamine biosynthetic process"/>
    <property type="evidence" value="ECO:0007669"/>
    <property type="project" value="InterPro"/>
</dbReference>
<protein>
    <submittedName>
        <fullName evidence="3">Trifunctional hydroxymethylpyrimidine kinase/phosphomethylpyrimidine kinase/thiaminase</fullName>
    </submittedName>
</protein>
<accession>A0A9W7XTV3</accession>
<dbReference type="NCBIfam" id="TIGR04306">
    <property type="entry name" value="salvage_TenA"/>
    <property type="match status" value="1"/>
</dbReference>
<dbReference type="GO" id="GO:0050334">
    <property type="term" value="F:thiaminase activity"/>
    <property type="evidence" value="ECO:0007669"/>
    <property type="project" value="InterPro"/>
</dbReference>
<dbReference type="GO" id="GO:0005829">
    <property type="term" value="C:cytosol"/>
    <property type="evidence" value="ECO:0007669"/>
    <property type="project" value="TreeGrafter"/>
</dbReference>
<dbReference type="Gene3D" id="3.40.1190.20">
    <property type="match status" value="1"/>
</dbReference>
<dbReference type="NCBIfam" id="TIGR00097">
    <property type="entry name" value="HMP-P_kinase"/>
    <property type="match status" value="1"/>
</dbReference>
<keyword evidence="4" id="KW-1185">Reference proteome</keyword>
<dbReference type="Proteomes" id="UP001149813">
    <property type="component" value="Unassembled WGS sequence"/>
</dbReference>
<feature type="domain" description="Pyridoxamine kinase/Phosphomethylpyrimidine kinase" evidence="2">
    <location>
        <begin position="1"/>
        <end position="227"/>
    </location>
</feature>
<evidence type="ECO:0000259" key="2">
    <source>
        <dbReference type="Pfam" id="PF08543"/>
    </source>
</evidence>
<dbReference type="InterPro" id="IPR029056">
    <property type="entry name" value="Ribokinase-like"/>
</dbReference>
<dbReference type="CDD" id="cd01169">
    <property type="entry name" value="HMPP_kinase"/>
    <property type="match status" value="1"/>
</dbReference>
<dbReference type="Gene3D" id="1.20.910.10">
    <property type="entry name" value="Heme oxygenase-like"/>
    <property type="match status" value="1"/>
</dbReference>
<dbReference type="EMBL" id="JANBOJ010000916">
    <property type="protein sequence ID" value="KAJ1718429.1"/>
    <property type="molecule type" value="Genomic_DNA"/>
</dbReference>
<dbReference type="InterPro" id="IPR016084">
    <property type="entry name" value="Haem_Oase-like_multi-hlx"/>
</dbReference>
<organism evidence="3 4">
    <name type="scientific">Coemansia erecta</name>
    <dbReference type="NCBI Taxonomy" id="147472"/>
    <lineage>
        <taxon>Eukaryota</taxon>
        <taxon>Fungi</taxon>
        <taxon>Fungi incertae sedis</taxon>
        <taxon>Zoopagomycota</taxon>
        <taxon>Kickxellomycotina</taxon>
        <taxon>Kickxellomycetes</taxon>
        <taxon>Kickxellales</taxon>
        <taxon>Kickxellaceae</taxon>
        <taxon>Coemansia</taxon>
    </lineage>
</organism>
<gene>
    <name evidence="3" type="primary">THI20</name>
    <name evidence="3" type="ORF">LPJ53_006524</name>
</gene>
<dbReference type="SUPFAM" id="SSF53613">
    <property type="entry name" value="Ribokinase-like"/>
    <property type="match status" value="1"/>
</dbReference>
<dbReference type="InterPro" id="IPR013749">
    <property type="entry name" value="PM/HMP-P_kinase-1"/>
</dbReference>
<dbReference type="CDD" id="cd19367">
    <property type="entry name" value="TenA_C_ScTHI20-like"/>
    <property type="match status" value="1"/>
</dbReference>
<dbReference type="GO" id="GO:0008902">
    <property type="term" value="F:hydroxymethylpyrimidine kinase activity"/>
    <property type="evidence" value="ECO:0007669"/>
    <property type="project" value="TreeGrafter"/>
</dbReference>
<dbReference type="OrthoDB" id="10028886at2759"/>
<dbReference type="Pfam" id="PF03070">
    <property type="entry name" value="TENA_THI-4"/>
    <property type="match status" value="1"/>
</dbReference>
<evidence type="ECO:0000313" key="4">
    <source>
        <dbReference type="Proteomes" id="UP001149813"/>
    </source>
</evidence>
<sequence>NTQQVLAAMGVPPEMVVQQLAAVLDDLPVRAAKTGMLADAPVIRALADTWKRLARPAAIPLVVDPVMVATSGRRLLPADALDTLRTELLPLAAIVTPNLREAEALLDAPTGSLVSVEGMARAARRISEAFGVPVVLVKGGHLQADDASPSRVTDVVYRAADGSTTCFENPRIVSESTHGTGCTLSAAIAANLARGMPDLEAIEHAVRYVHEAICHAYPMGRGHGPVNHRYALHTLEVPRPTPCHPHPFTDYLRAQAGAQWTRYIRHPFVQQAGLGTLARSVFIFYLKQDYAYLKHYARAWALAAFKSDAFSEITTLADLALGCGRESSLHLRLCSQWGIAREEMDRVQESGTTVAYTRYINDRGMAGDLLELLAAMYPCLLGYGEAAMVQVADQQTVQAGNPYWEWISSYAHADFQSAVDRGRRMIEELARSEVLAGARLRRIARSFVDTVALEIEFWDHALQQQHQHQQQESAAC</sequence>
<dbReference type="InterPro" id="IPR027574">
    <property type="entry name" value="Thiaminase_II"/>
</dbReference>
<dbReference type="Pfam" id="PF08543">
    <property type="entry name" value="Phos_pyr_kin"/>
    <property type="match status" value="1"/>
</dbReference>
<dbReference type="InterPro" id="IPR004399">
    <property type="entry name" value="HMP/HMP-P_kinase_dom"/>
</dbReference>
<dbReference type="SUPFAM" id="SSF48613">
    <property type="entry name" value="Heme oxygenase-like"/>
    <property type="match status" value="1"/>
</dbReference>
<dbReference type="GO" id="GO:0008972">
    <property type="term" value="F:phosphomethylpyrimidine kinase activity"/>
    <property type="evidence" value="ECO:0007669"/>
    <property type="project" value="InterPro"/>
</dbReference>